<gene>
    <name evidence="7 9" type="ORF">BDZ99DRAFT_569097</name>
</gene>
<reference evidence="9" key="2">
    <citation type="submission" date="2020-04" db="EMBL/GenBank/DDBJ databases">
        <authorList>
            <consortium name="NCBI Genome Project"/>
        </authorList>
    </citation>
    <scope>NUCLEOTIDE SEQUENCE</scope>
    <source>
        <strain evidence="9">CBS 304.34</strain>
    </source>
</reference>
<protein>
    <submittedName>
        <fullName evidence="7 9">Kinase-like protein</fullName>
    </submittedName>
</protein>
<evidence type="ECO:0000256" key="3">
    <source>
        <dbReference type="ARBA" id="ARBA00022777"/>
    </source>
</evidence>
<dbReference type="PANTHER" id="PTHR43671">
    <property type="entry name" value="SERINE/THREONINE-PROTEIN KINASE NEK"/>
    <property type="match status" value="1"/>
</dbReference>
<feature type="region of interest" description="Disordered" evidence="5">
    <location>
        <begin position="363"/>
        <end position="385"/>
    </location>
</feature>
<dbReference type="RefSeq" id="XP_033579379.1">
    <property type="nucleotide sequence ID" value="XM_033727849.1"/>
</dbReference>
<accession>A0A6A6YWQ5</accession>
<evidence type="ECO:0000256" key="4">
    <source>
        <dbReference type="ARBA" id="ARBA00022840"/>
    </source>
</evidence>
<proteinExistence type="predicted"/>
<keyword evidence="3 7" id="KW-0418">Kinase</keyword>
<reference evidence="7 9" key="1">
    <citation type="journal article" date="2020" name="Stud. Mycol.">
        <title>101 Dothideomycetes genomes: a test case for predicting lifestyles and emergence of pathogens.</title>
        <authorList>
            <person name="Haridas S."/>
            <person name="Albert R."/>
            <person name="Binder M."/>
            <person name="Bloem J."/>
            <person name="Labutti K."/>
            <person name="Salamov A."/>
            <person name="Andreopoulos B."/>
            <person name="Baker S."/>
            <person name="Barry K."/>
            <person name="Bills G."/>
            <person name="Bluhm B."/>
            <person name="Cannon C."/>
            <person name="Castanera R."/>
            <person name="Culley D."/>
            <person name="Daum C."/>
            <person name="Ezra D."/>
            <person name="Gonzalez J."/>
            <person name="Henrissat B."/>
            <person name="Kuo A."/>
            <person name="Liang C."/>
            <person name="Lipzen A."/>
            <person name="Lutzoni F."/>
            <person name="Magnuson J."/>
            <person name="Mondo S."/>
            <person name="Nolan M."/>
            <person name="Ohm R."/>
            <person name="Pangilinan J."/>
            <person name="Park H.-J."/>
            <person name="Ramirez L."/>
            <person name="Alfaro M."/>
            <person name="Sun H."/>
            <person name="Tritt A."/>
            <person name="Yoshinaga Y."/>
            <person name="Zwiers L.-H."/>
            <person name="Turgeon B."/>
            <person name="Goodwin S."/>
            <person name="Spatafora J."/>
            <person name="Crous P."/>
            <person name="Grigoriev I."/>
        </authorList>
    </citation>
    <scope>NUCLEOTIDE SEQUENCE</scope>
    <source>
        <strain evidence="7 9">CBS 304.34</strain>
    </source>
</reference>
<keyword evidence="4" id="KW-0067">ATP-binding</keyword>
<keyword evidence="1" id="KW-0808">Transferase</keyword>
<keyword evidence="8" id="KW-1185">Reference proteome</keyword>
<dbReference type="GeneID" id="54468742"/>
<dbReference type="InterPro" id="IPR011009">
    <property type="entry name" value="Kinase-like_dom_sf"/>
</dbReference>
<keyword evidence="2" id="KW-0547">Nucleotide-binding</keyword>
<sequence>MSDAAEIWAKNFSSRHLQFSQKDQIPFEQGHVLGRGGVSTVYETKFGGIALAWKRTYTRVIGETQLNEIKILSEMRRHQHIVELVGSYVRRSKAGGIHEVGLLIWPVARCDLGVFLLELDKLRKLVATYTQLELDDEEKETCRFLATLIPHQEQLSNSPAEIYDAMIRRLCTAFGCIAHAIDYLHINKIRHRDLKPDQILISRDGLWVTDFGWSKDISNLSTSVSVNGETINRKYHSPERAQMQPTGRSEDIFSLGCTYLQMAYGIARLPLQQLEGLRSDGDCSFQANLGNLNGWTNLLRECRSMKLRVLAALIKETLSKVPKDRPKAAEIISVLKAIDTLPTEYDVLARCSFVHSCCSGSQMITPSKQSTETVEPSIPSDKAEGTSDLSQILDMVADNNLVKGHARASGAADRMLSELWEEAIPAFKNTSPGPPSNYLTKEWDPVFSNDRIPRDTESCIVRKRTLVDTEPIALQFS</sequence>
<dbReference type="PANTHER" id="PTHR43671:SF66">
    <property type="entry name" value="SERINE_THREONINE-PROTEIN KINASE NEK2"/>
    <property type="match status" value="1"/>
</dbReference>
<evidence type="ECO:0000313" key="9">
    <source>
        <dbReference type="RefSeq" id="XP_033579379.1"/>
    </source>
</evidence>
<feature type="compositionally biased region" description="Polar residues" evidence="5">
    <location>
        <begin position="363"/>
        <end position="374"/>
    </location>
</feature>
<evidence type="ECO:0000256" key="1">
    <source>
        <dbReference type="ARBA" id="ARBA00022679"/>
    </source>
</evidence>
<dbReference type="CDD" id="cd00180">
    <property type="entry name" value="PKc"/>
    <property type="match status" value="1"/>
</dbReference>
<dbReference type="GO" id="GO:0005524">
    <property type="term" value="F:ATP binding"/>
    <property type="evidence" value="ECO:0007669"/>
    <property type="project" value="UniProtKB-KW"/>
</dbReference>
<evidence type="ECO:0000313" key="7">
    <source>
        <dbReference type="EMBL" id="KAF2812415.1"/>
    </source>
</evidence>
<dbReference type="Pfam" id="PF00069">
    <property type="entry name" value="Pkinase"/>
    <property type="match status" value="1"/>
</dbReference>
<dbReference type="SUPFAM" id="SSF56112">
    <property type="entry name" value="Protein kinase-like (PK-like)"/>
    <property type="match status" value="1"/>
</dbReference>
<organism evidence="7">
    <name type="scientific">Mytilinidion resinicola</name>
    <dbReference type="NCBI Taxonomy" id="574789"/>
    <lineage>
        <taxon>Eukaryota</taxon>
        <taxon>Fungi</taxon>
        <taxon>Dikarya</taxon>
        <taxon>Ascomycota</taxon>
        <taxon>Pezizomycotina</taxon>
        <taxon>Dothideomycetes</taxon>
        <taxon>Pleosporomycetidae</taxon>
        <taxon>Mytilinidiales</taxon>
        <taxon>Mytilinidiaceae</taxon>
        <taxon>Mytilinidion</taxon>
    </lineage>
</organism>
<name>A0A6A6YWQ5_9PEZI</name>
<dbReference type="Gene3D" id="1.10.510.10">
    <property type="entry name" value="Transferase(Phosphotransferase) domain 1"/>
    <property type="match status" value="1"/>
</dbReference>
<feature type="domain" description="Protein kinase" evidence="6">
    <location>
        <begin position="27"/>
        <end position="338"/>
    </location>
</feature>
<evidence type="ECO:0000259" key="6">
    <source>
        <dbReference type="PROSITE" id="PS50011"/>
    </source>
</evidence>
<dbReference type="EMBL" id="MU003697">
    <property type="protein sequence ID" value="KAF2812415.1"/>
    <property type="molecule type" value="Genomic_DNA"/>
</dbReference>
<dbReference type="InterPro" id="IPR000719">
    <property type="entry name" value="Prot_kinase_dom"/>
</dbReference>
<dbReference type="Gene3D" id="3.30.200.20">
    <property type="entry name" value="Phosphorylase Kinase, domain 1"/>
    <property type="match status" value="1"/>
</dbReference>
<dbReference type="GO" id="GO:0004674">
    <property type="term" value="F:protein serine/threonine kinase activity"/>
    <property type="evidence" value="ECO:0007669"/>
    <property type="project" value="TreeGrafter"/>
</dbReference>
<dbReference type="InterPro" id="IPR050660">
    <property type="entry name" value="NEK_Ser/Thr_kinase"/>
</dbReference>
<evidence type="ECO:0000256" key="2">
    <source>
        <dbReference type="ARBA" id="ARBA00022741"/>
    </source>
</evidence>
<dbReference type="OrthoDB" id="4062651at2759"/>
<dbReference type="AlphaFoldDB" id="A0A6A6YWQ5"/>
<dbReference type="Proteomes" id="UP000504636">
    <property type="component" value="Unplaced"/>
</dbReference>
<reference evidence="9" key="3">
    <citation type="submission" date="2025-04" db="UniProtKB">
        <authorList>
            <consortium name="RefSeq"/>
        </authorList>
    </citation>
    <scope>IDENTIFICATION</scope>
    <source>
        <strain evidence="9">CBS 304.34</strain>
    </source>
</reference>
<evidence type="ECO:0000313" key="8">
    <source>
        <dbReference type="Proteomes" id="UP000504636"/>
    </source>
</evidence>
<dbReference type="PROSITE" id="PS50011">
    <property type="entry name" value="PROTEIN_KINASE_DOM"/>
    <property type="match status" value="1"/>
</dbReference>
<evidence type="ECO:0000256" key="5">
    <source>
        <dbReference type="SAM" id="MobiDB-lite"/>
    </source>
</evidence>